<dbReference type="Pfam" id="PF02277">
    <property type="entry name" value="DBI_PRT"/>
    <property type="match status" value="1"/>
</dbReference>
<dbReference type="GO" id="GO:0008939">
    <property type="term" value="F:nicotinate-nucleotide-dimethylbenzimidazole phosphoribosyltransferase activity"/>
    <property type="evidence" value="ECO:0007669"/>
    <property type="project" value="UniProtKB-UniRule"/>
</dbReference>
<comment type="function">
    <text evidence="1">Catalyzes the synthesis of alpha-ribazole-5'-phosphate from nicotinate mononucleotide (NAMN) and 5,6-dimethylbenzimidazole (DMB).</text>
</comment>
<dbReference type="AlphaFoldDB" id="A0A0J9EMA4"/>
<dbReference type="EMBL" id="ADLK01000029">
    <property type="protein sequence ID" value="KMW16785.1"/>
    <property type="molecule type" value="Genomic_DNA"/>
</dbReference>
<dbReference type="Gene3D" id="1.10.1610.10">
    <property type="match status" value="1"/>
</dbReference>
<dbReference type="Gene3D" id="3.40.50.10210">
    <property type="match status" value="1"/>
</dbReference>
<accession>A0A0J9EMA4</accession>
<comment type="caution">
    <text evidence="11">The sequence shown here is derived from an EMBL/GenBank/DDBJ whole genome shotgun (WGS) entry which is preliminary data.</text>
</comment>
<evidence type="ECO:0000256" key="4">
    <source>
        <dbReference type="ARBA" id="ARBA00011991"/>
    </source>
</evidence>
<comment type="similarity">
    <text evidence="3">Belongs to the CobT family.</text>
</comment>
<dbReference type="UniPathway" id="UPA00061">
    <property type="reaction ID" value="UER00516"/>
</dbReference>
<dbReference type="NCBIfam" id="TIGR03160">
    <property type="entry name" value="cobT_DBIPRT"/>
    <property type="match status" value="1"/>
</dbReference>
<sequence>MTMEEAIHSVRGADRGALEQALSHWDRVAKPLNSLGVLEEDIVRIAGASGSHHISIDKKAIVVMCADNGIVEEGVTQTGQEVTAIVAGNMGKGCSCVCLMAEKAGAKVIPVDVGMNCCGEIPGVIPEKVSMGTKNFLREPAMSREQTVMAMEAGIRIAEGLKSRGYNLAGSGEMGIGNTTTSSAVLSVLLDQDPGQVTGRGAGLTAEGYKRKIRVIKDGIALHRPDREDPVDVLSKVGGLDLAALAGFYIGCGAVGLPVVIDGLITGAAALAAVGICPPVKDYLLASHISAEPAGAMVLKALGLKPAIQAGMCLGEGTGAAALFPLLDMAAVVYDRMSSFEEIHVEQYEHLK</sequence>
<evidence type="ECO:0000256" key="3">
    <source>
        <dbReference type="ARBA" id="ARBA00007110"/>
    </source>
</evidence>
<gene>
    <name evidence="11" type="ORF">HMPREF9470_04285</name>
</gene>
<evidence type="ECO:0000256" key="2">
    <source>
        <dbReference type="ARBA" id="ARBA00005049"/>
    </source>
</evidence>
<comment type="catalytic activity">
    <reaction evidence="9">
        <text>5,6-dimethylbenzimidazole + nicotinate beta-D-ribonucleotide = alpha-ribazole 5'-phosphate + nicotinate + H(+)</text>
        <dbReference type="Rhea" id="RHEA:11196"/>
        <dbReference type="ChEBI" id="CHEBI:15378"/>
        <dbReference type="ChEBI" id="CHEBI:15890"/>
        <dbReference type="ChEBI" id="CHEBI:32544"/>
        <dbReference type="ChEBI" id="CHEBI:57502"/>
        <dbReference type="ChEBI" id="CHEBI:57918"/>
        <dbReference type="EC" id="2.4.2.21"/>
    </reaction>
</comment>
<dbReference type="SUPFAM" id="SSF52733">
    <property type="entry name" value="Nicotinate mononucleotide:5,6-dimethylbenzimidazole phosphoribosyltransferase (CobT)"/>
    <property type="match status" value="1"/>
</dbReference>
<keyword evidence="6" id="KW-0169">Cobalamin biosynthesis</keyword>
<dbReference type="PANTHER" id="PTHR43463">
    <property type="entry name" value="NICOTINATE-NUCLEOTIDE--DIMETHYLBENZIMIDAZOLE PHOSPHORIBOSYLTRANSFERASE"/>
    <property type="match status" value="1"/>
</dbReference>
<dbReference type="InterPro" id="IPR003200">
    <property type="entry name" value="Nict_dMeBzImd_PRibTrfase"/>
</dbReference>
<dbReference type="NCBIfam" id="NF000996">
    <property type="entry name" value="PRK00105.1"/>
    <property type="match status" value="1"/>
</dbReference>
<evidence type="ECO:0000256" key="10">
    <source>
        <dbReference type="NCBIfam" id="TIGR03160"/>
    </source>
</evidence>
<protein>
    <recommendedName>
        <fullName evidence="5 10">Nicotinate-nucleotide--dimethylbenzimidazole phosphoribosyltransferase</fullName>
        <ecNumber evidence="4 10">2.4.2.21</ecNumber>
    </recommendedName>
</protein>
<evidence type="ECO:0000256" key="6">
    <source>
        <dbReference type="ARBA" id="ARBA00022573"/>
    </source>
</evidence>
<dbReference type="OrthoDB" id="9781491at2"/>
<dbReference type="FunFam" id="3.40.50.10210:FF:000001">
    <property type="entry name" value="Nicotinate-nucleotide--dimethylbenzimidazole phosphoribosyltransferase"/>
    <property type="match status" value="1"/>
</dbReference>
<dbReference type="RefSeq" id="WP_048930669.1">
    <property type="nucleotide sequence ID" value="NZ_KQ235881.1"/>
</dbReference>
<dbReference type="InterPro" id="IPR017846">
    <property type="entry name" value="Nict_dMeBzImd_PRibTrfase_bact"/>
</dbReference>
<comment type="pathway">
    <text evidence="2">Nucleoside biosynthesis; alpha-ribazole biosynthesis; alpha-ribazole from 5,6-dimethylbenzimidazole: step 1/2.</text>
</comment>
<name>A0A0J9EMA4_9FIRM</name>
<keyword evidence="8 11" id="KW-0808">Transferase</keyword>
<dbReference type="GO" id="GO:0009236">
    <property type="term" value="P:cobalamin biosynthetic process"/>
    <property type="evidence" value="ECO:0007669"/>
    <property type="project" value="UniProtKB-UniRule"/>
</dbReference>
<dbReference type="EC" id="2.4.2.21" evidence="4 10"/>
<dbReference type="CDD" id="cd02439">
    <property type="entry name" value="DMB-PRT_CobT"/>
    <property type="match status" value="1"/>
</dbReference>
<dbReference type="InterPro" id="IPR036087">
    <property type="entry name" value="Nict_dMeBzImd_PRibTrfase_sf"/>
</dbReference>
<evidence type="ECO:0000256" key="5">
    <source>
        <dbReference type="ARBA" id="ARBA00015486"/>
    </source>
</evidence>
<evidence type="ECO:0000256" key="7">
    <source>
        <dbReference type="ARBA" id="ARBA00022676"/>
    </source>
</evidence>
<keyword evidence="7 11" id="KW-0328">Glycosyltransferase</keyword>
<dbReference type="PATRIC" id="fig|742734.4.peg.4591"/>
<dbReference type="GeneID" id="93161349"/>
<organism evidence="11 12">
    <name type="scientific">[Clostridium] citroniae WAL-19142</name>
    <dbReference type="NCBI Taxonomy" id="742734"/>
    <lineage>
        <taxon>Bacteria</taxon>
        <taxon>Bacillati</taxon>
        <taxon>Bacillota</taxon>
        <taxon>Clostridia</taxon>
        <taxon>Lachnospirales</taxon>
        <taxon>Lachnospiraceae</taxon>
        <taxon>Enterocloster</taxon>
    </lineage>
</organism>
<proteinExistence type="inferred from homology"/>
<dbReference type="InterPro" id="IPR023195">
    <property type="entry name" value="Nict_dMeBzImd_PRibTrfase_N"/>
</dbReference>
<reference evidence="11 12" key="1">
    <citation type="submission" date="2011-04" db="EMBL/GenBank/DDBJ databases">
        <title>The Genome Sequence of Clostridium citroniae WAL-19142.</title>
        <authorList>
            <consortium name="The Broad Institute Genome Sequencing Platform"/>
            <person name="Earl A."/>
            <person name="Ward D."/>
            <person name="Feldgarden M."/>
            <person name="Gevers D."/>
            <person name="Warren Y.A."/>
            <person name="Tyrrell K.L."/>
            <person name="Citron D.M."/>
            <person name="Goldstein E.J."/>
            <person name="Daigneault M."/>
            <person name="Allen-Vercoe E."/>
            <person name="Young S.K."/>
            <person name="Zeng Q."/>
            <person name="Gargeya S."/>
            <person name="Fitzgerald M."/>
            <person name="Haas B."/>
            <person name="Abouelleil A."/>
            <person name="Alvarado L."/>
            <person name="Arachchi H.M."/>
            <person name="Berlin A."/>
            <person name="Brown A."/>
            <person name="Chapman S.B."/>
            <person name="Chen Z."/>
            <person name="Dunbar C."/>
            <person name="Freedman E."/>
            <person name="Gearin G."/>
            <person name="Gellesch M."/>
            <person name="Goldberg J."/>
            <person name="Griggs A."/>
            <person name="Gujja S."/>
            <person name="Heilman E.R."/>
            <person name="Heiman D."/>
            <person name="Howarth C."/>
            <person name="Larson L."/>
            <person name="Lui A."/>
            <person name="MacDonald P.J."/>
            <person name="Mehta T."/>
            <person name="Montmayeur A."/>
            <person name="Murphy C."/>
            <person name="Neiman D."/>
            <person name="Pearson M."/>
            <person name="Priest M."/>
            <person name="Roberts A."/>
            <person name="Saif S."/>
            <person name="Shea T."/>
            <person name="Shenoy N."/>
            <person name="Sisk P."/>
            <person name="Stolte C."/>
            <person name="Sykes S."/>
            <person name="White J."/>
            <person name="Yandava C."/>
            <person name="Wortman J."/>
            <person name="Nusbaum C."/>
            <person name="Birren B."/>
        </authorList>
    </citation>
    <scope>NUCLEOTIDE SEQUENCE [LARGE SCALE GENOMIC DNA]</scope>
    <source>
        <strain evidence="11 12">WAL-19142</strain>
    </source>
</reference>
<evidence type="ECO:0000256" key="8">
    <source>
        <dbReference type="ARBA" id="ARBA00022679"/>
    </source>
</evidence>
<evidence type="ECO:0000256" key="1">
    <source>
        <dbReference type="ARBA" id="ARBA00002197"/>
    </source>
</evidence>
<dbReference type="Proteomes" id="UP000037392">
    <property type="component" value="Unassembled WGS sequence"/>
</dbReference>
<evidence type="ECO:0000313" key="11">
    <source>
        <dbReference type="EMBL" id="KMW16785.1"/>
    </source>
</evidence>
<dbReference type="PANTHER" id="PTHR43463:SF1">
    <property type="entry name" value="NICOTINATE-NUCLEOTIDE--DIMETHYLBENZIMIDAZOLE PHOSPHORIBOSYLTRANSFERASE"/>
    <property type="match status" value="1"/>
</dbReference>
<evidence type="ECO:0000313" key="12">
    <source>
        <dbReference type="Proteomes" id="UP000037392"/>
    </source>
</evidence>
<evidence type="ECO:0000256" key="9">
    <source>
        <dbReference type="ARBA" id="ARBA00047340"/>
    </source>
</evidence>